<dbReference type="eggNOG" id="ENOG502T93C">
    <property type="taxonomic scope" value="Eukaryota"/>
</dbReference>
<dbReference type="SMR" id="B4JMS4"/>
<feature type="region of interest" description="Disordered" evidence="2">
    <location>
        <begin position="110"/>
        <end position="129"/>
    </location>
</feature>
<dbReference type="AlphaFoldDB" id="B4JMS4"/>
<reference evidence="3 4" key="1">
    <citation type="journal article" date="2007" name="Nature">
        <title>Evolution of genes and genomes on the Drosophila phylogeny.</title>
        <authorList>
            <consortium name="Drosophila 12 Genomes Consortium"/>
            <person name="Clark A.G."/>
            <person name="Eisen M.B."/>
            <person name="Smith D.R."/>
            <person name="Bergman C.M."/>
            <person name="Oliver B."/>
            <person name="Markow T.A."/>
            <person name="Kaufman T.C."/>
            <person name="Kellis M."/>
            <person name="Gelbart W."/>
            <person name="Iyer V.N."/>
            <person name="Pollard D.A."/>
            <person name="Sackton T.B."/>
            <person name="Larracuente A.M."/>
            <person name="Singh N.D."/>
            <person name="Abad J.P."/>
            <person name="Abt D.N."/>
            <person name="Adryan B."/>
            <person name="Aguade M."/>
            <person name="Akashi H."/>
            <person name="Anderson W.W."/>
            <person name="Aquadro C.F."/>
            <person name="Ardell D.H."/>
            <person name="Arguello R."/>
            <person name="Artieri C.G."/>
            <person name="Barbash D.A."/>
            <person name="Barker D."/>
            <person name="Barsanti P."/>
            <person name="Batterham P."/>
            <person name="Batzoglou S."/>
            <person name="Begun D."/>
            <person name="Bhutkar A."/>
            <person name="Blanco E."/>
            <person name="Bosak S.A."/>
            <person name="Bradley R.K."/>
            <person name="Brand A.D."/>
            <person name="Brent M.R."/>
            <person name="Brooks A.N."/>
            <person name="Brown R.H."/>
            <person name="Butlin R.K."/>
            <person name="Caggese C."/>
            <person name="Calvi B.R."/>
            <person name="Bernardo de Carvalho A."/>
            <person name="Caspi A."/>
            <person name="Castrezana S."/>
            <person name="Celniker S.E."/>
            <person name="Chang J.L."/>
            <person name="Chapple C."/>
            <person name="Chatterji S."/>
            <person name="Chinwalla A."/>
            <person name="Civetta A."/>
            <person name="Clifton S.W."/>
            <person name="Comeron J.M."/>
            <person name="Costello J.C."/>
            <person name="Coyne J.A."/>
            <person name="Daub J."/>
            <person name="David R.G."/>
            <person name="Delcher A.L."/>
            <person name="Delehaunty K."/>
            <person name="Do C.B."/>
            <person name="Ebling H."/>
            <person name="Edwards K."/>
            <person name="Eickbush T."/>
            <person name="Evans J.D."/>
            <person name="Filipski A."/>
            <person name="Findeiss S."/>
            <person name="Freyhult E."/>
            <person name="Fulton L."/>
            <person name="Fulton R."/>
            <person name="Garcia A.C."/>
            <person name="Gardiner A."/>
            <person name="Garfield D.A."/>
            <person name="Garvin B.E."/>
            <person name="Gibson G."/>
            <person name="Gilbert D."/>
            <person name="Gnerre S."/>
            <person name="Godfrey J."/>
            <person name="Good R."/>
            <person name="Gotea V."/>
            <person name="Gravely B."/>
            <person name="Greenberg A.J."/>
            <person name="Griffiths-Jones S."/>
            <person name="Gross S."/>
            <person name="Guigo R."/>
            <person name="Gustafson E.A."/>
            <person name="Haerty W."/>
            <person name="Hahn M.W."/>
            <person name="Halligan D.L."/>
            <person name="Halpern A.L."/>
            <person name="Halter G.M."/>
            <person name="Han M.V."/>
            <person name="Heger A."/>
            <person name="Hillier L."/>
            <person name="Hinrichs A.S."/>
            <person name="Holmes I."/>
            <person name="Hoskins R.A."/>
            <person name="Hubisz M.J."/>
            <person name="Hultmark D."/>
            <person name="Huntley M.A."/>
            <person name="Jaffe D.B."/>
            <person name="Jagadeeshan S."/>
            <person name="Jeck W.R."/>
            <person name="Johnson J."/>
            <person name="Jones C.D."/>
            <person name="Jordan W.C."/>
            <person name="Karpen G.H."/>
            <person name="Kataoka E."/>
            <person name="Keightley P.D."/>
            <person name="Kheradpour P."/>
            <person name="Kirkness E.F."/>
            <person name="Koerich L.B."/>
            <person name="Kristiansen K."/>
            <person name="Kudrna D."/>
            <person name="Kulathinal R.J."/>
            <person name="Kumar S."/>
            <person name="Kwok R."/>
            <person name="Lander E."/>
            <person name="Langley C.H."/>
            <person name="Lapoint R."/>
            <person name="Lazzaro B.P."/>
            <person name="Lee S.J."/>
            <person name="Levesque L."/>
            <person name="Li R."/>
            <person name="Lin C.F."/>
            <person name="Lin M.F."/>
            <person name="Lindblad-Toh K."/>
            <person name="Llopart A."/>
            <person name="Long M."/>
            <person name="Low L."/>
            <person name="Lozovsky E."/>
            <person name="Lu J."/>
            <person name="Luo M."/>
            <person name="Machado C.A."/>
            <person name="Makalowski W."/>
            <person name="Marzo M."/>
            <person name="Matsuda M."/>
            <person name="Matzkin L."/>
            <person name="McAllister B."/>
            <person name="McBride C.S."/>
            <person name="McKernan B."/>
            <person name="McKernan K."/>
            <person name="Mendez-Lago M."/>
            <person name="Minx P."/>
            <person name="Mollenhauer M.U."/>
            <person name="Montooth K."/>
            <person name="Mount S.M."/>
            <person name="Mu X."/>
            <person name="Myers E."/>
            <person name="Negre B."/>
            <person name="Newfeld S."/>
            <person name="Nielsen R."/>
            <person name="Noor M.A."/>
            <person name="O'Grady P."/>
            <person name="Pachter L."/>
            <person name="Papaceit M."/>
            <person name="Parisi M.J."/>
            <person name="Parisi M."/>
            <person name="Parts L."/>
            <person name="Pedersen J.S."/>
            <person name="Pesole G."/>
            <person name="Phillippy A.M."/>
            <person name="Ponting C.P."/>
            <person name="Pop M."/>
            <person name="Porcelli D."/>
            <person name="Powell J.R."/>
            <person name="Prohaska S."/>
            <person name="Pruitt K."/>
            <person name="Puig M."/>
            <person name="Quesneville H."/>
            <person name="Ram K.R."/>
            <person name="Rand D."/>
            <person name="Rasmussen M.D."/>
            <person name="Reed L.K."/>
            <person name="Reenan R."/>
            <person name="Reily A."/>
            <person name="Remington K.A."/>
            <person name="Rieger T.T."/>
            <person name="Ritchie M.G."/>
            <person name="Robin C."/>
            <person name="Rogers Y.H."/>
            <person name="Rohde C."/>
            <person name="Rozas J."/>
            <person name="Rubenfield M.J."/>
            <person name="Ruiz A."/>
            <person name="Russo S."/>
            <person name="Salzberg S.L."/>
            <person name="Sanchez-Gracia A."/>
            <person name="Saranga D.J."/>
            <person name="Sato H."/>
            <person name="Schaeffer S.W."/>
            <person name="Schatz M.C."/>
            <person name="Schlenke T."/>
            <person name="Schwartz R."/>
            <person name="Segarra C."/>
            <person name="Singh R.S."/>
            <person name="Sirot L."/>
            <person name="Sirota M."/>
            <person name="Sisneros N.B."/>
            <person name="Smith C.D."/>
            <person name="Smith T.F."/>
            <person name="Spieth J."/>
            <person name="Stage D.E."/>
            <person name="Stark A."/>
            <person name="Stephan W."/>
            <person name="Strausberg R.L."/>
            <person name="Strempel S."/>
            <person name="Sturgill D."/>
            <person name="Sutton G."/>
            <person name="Sutton G.G."/>
            <person name="Tao W."/>
            <person name="Teichmann S."/>
            <person name="Tobari Y.N."/>
            <person name="Tomimura Y."/>
            <person name="Tsolas J.M."/>
            <person name="Valente V.L."/>
            <person name="Venter E."/>
            <person name="Venter J.C."/>
            <person name="Vicario S."/>
            <person name="Vieira F.G."/>
            <person name="Vilella A.J."/>
            <person name="Villasante A."/>
            <person name="Walenz B."/>
            <person name="Wang J."/>
            <person name="Wasserman M."/>
            <person name="Watts T."/>
            <person name="Wilson D."/>
            <person name="Wilson R.K."/>
            <person name="Wing R.A."/>
            <person name="Wolfner M.F."/>
            <person name="Wong A."/>
            <person name="Wong G.K."/>
            <person name="Wu C.I."/>
            <person name="Wu G."/>
            <person name="Yamamoto D."/>
            <person name="Yang H.P."/>
            <person name="Yang S.P."/>
            <person name="Yorke J.A."/>
            <person name="Yoshida K."/>
            <person name="Zdobnov E."/>
            <person name="Zhang P."/>
            <person name="Zhang Y."/>
            <person name="Zimin A.V."/>
            <person name="Baldwin J."/>
            <person name="Abdouelleil A."/>
            <person name="Abdulkadir J."/>
            <person name="Abebe A."/>
            <person name="Abera B."/>
            <person name="Abreu J."/>
            <person name="Acer S.C."/>
            <person name="Aftuck L."/>
            <person name="Alexander A."/>
            <person name="An P."/>
            <person name="Anderson E."/>
            <person name="Anderson S."/>
            <person name="Arachi H."/>
            <person name="Azer M."/>
            <person name="Bachantsang P."/>
            <person name="Barry A."/>
            <person name="Bayul T."/>
            <person name="Berlin A."/>
            <person name="Bessette D."/>
            <person name="Bloom T."/>
            <person name="Blye J."/>
            <person name="Boguslavskiy L."/>
            <person name="Bonnet C."/>
            <person name="Boukhgalter B."/>
            <person name="Bourzgui I."/>
            <person name="Brown A."/>
            <person name="Cahill P."/>
            <person name="Channer S."/>
            <person name="Cheshatsang Y."/>
            <person name="Chuda L."/>
            <person name="Citroen M."/>
            <person name="Collymore A."/>
            <person name="Cooke P."/>
            <person name="Costello M."/>
            <person name="D'Aco K."/>
            <person name="Daza R."/>
            <person name="De Haan G."/>
            <person name="DeGray S."/>
            <person name="DeMaso C."/>
            <person name="Dhargay N."/>
            <person name="Dooley K."/>
            <person name="Dooley E."/>
            <person name="Doricent M."/>
            <person name="Dorje P."/>
            <person name="Dorjee K."/>
            <person name="Dupes A."/>
            <person name="Elong R."/>
            <person name="Falk J."/>
            <person name="Farina A."/>
            <person name="Faro S."/>
            <person name="Ferguson D."/>
            <person name="Fisher S."/>
            <person name="Foley C.D."/>
            <person name="Franke A."/>
            <person name="Friedrich D."/>
            <person name="Gadbois L."/>
            <person name="Gearin G."/>
            <person name="Gearin C.R."/>
            <person name="Giannoukos G."/>
            <person name="Goode T."/>
            <person name="Graham J."/>
            <person name="Grandbois E."/>
            <person name="Grewal S."/>
            <person name="Gyaltsen K."/>
            <person name="Hafez N."/>
            <person name="Hagos B."/>
            <person name="Hall J."/>
            <person name="Henson C."/>
            <person name="Hollinger A."/>
            <person name="Honan T."/>
            <person name="Huard M.D."/>
            <person name="Hughes L."/>
            <person name="Hurhula B."/>
            <person name="Husby M.E."/>
            <person name="Kamat A."/>
            <person name="Kanga B."/>
            <person name="Kashin S."/>
            <person name="Khazanovich D."/>
            <person name="Kisner P."/>
            <person name="Lance K."/>
            <person name="Lara M."/>
            <person name="Lee W."/>
            <person name="Lennon N."/>
            <person name="Letendre F."/>
            <person name="LeVine R."/>
            <person name="Lipovsky A."/>
            <person name="Liu X."/>
            <person name="Liu J."/>
            <person name="Liu S."/>
            <person name="Lokyitsang T."/>
            <person name="Lokyitsang Y."/>
            <person name="Lubonja R."/>
            <person name="Lui A."/>
            <person name="MacDonald P."/>
            <person name="Magnisalis V."/>
            <person name="Maru K."/>
            <person name="Matthews C."/>
            <person name="McCusker W."/>
            <person name="McDonough S."/>
            <person name="Mehta T."/>
            <person name="Meldrim J."/>
            <person name="Meneus L."/>
            <person name="Mihai O."/>
            <person name="Mihalev A."/>
            <person name="Mihova T."/>
            <person name="Mittelman R."/>
            <person name="Mlenga V."/>
            <person name="Montmayeur A."/>
            <person name="Mulrain L."/>
            <person name="Navidi A."/>
            <person name="Naylor J."/>
            <person name="Negash T."/>
            <person name="Nguyen T."/>
            <person name="Nguyen N."/>
            <person name="Nicol R."/>
            <person name="Norbu C."/>
            <person name="Norbu N."/>
            <person name="Novod N."/>
            <person name="O'Neill B."/>
            <person name="Osman S."/>
            <person name="Markiewicz E."/>
            <person name="Oyono O.L."/>
            <person name="Patti C."/>
            <person name="Phunkhang P."/>
            <person name="Pierre F."/>
            <person name="Priest M."/>
            <person name="Raghuraman S."/>
            <person name="Rege F."/>
            <person name="Reyes R."/>
            <person name="Rise C."/>
            <person name="Rogov P."/>
            <person name="Ross K."/>
            <person name="Ryan E."/>
            <person name="Settipalli S."/>
            <person name="Shea T."/>
            <person name="Sherpa N."/>
            <person name="Shi L."/>
            <person name="Shih D."/>
            <person name="Sparrow T."/>
            <person name="Spaulding J."/>
            <person name="Stalker J."/>
            <person name="Stange-Thomann N."/>
            <person name="Stavropoulos S."/>
            <person name="Stone C."/>
            <person name="Strader C."/>
            <person name="Tesfaye S."/>
            <person name="Thomson T."/>
            <person name="Thoulutsang Y."/>
            <person name="Thoulutsang D."/>
            <person name="Topham K."/>
            <person name="Topping I."/>
            <person name="Tsamla T."/>
            <person name="Vassiliev H."/>
            <person name="Vo A."/>
            <person name="Wangchuk T."/>
            <person name="Wangdi T."/>
            <person name="Weiand M."/>
            <person name="Wilkinson J."/>
            <person name="Wilson A."/>
            <person name="Yadav S."/>
            <person name="Young G."/>
            <person name="Yu Q."/>
            <person name="Zembek L."/>
            <person name="Zhong D."/>
            <person name="Zimmer A."/>
            <person name="Zwirko Z."/>
            <person name="Jaffe D.B."/>
            <person name="Alvarez P."/>
            <person name="Brockman W."/>
            <person name="Butler J."/>
            <person name="Chin C."/>
            <person name="Gnerre S."/>
            <person name="Grabherr M."/>
            <person name="Kleber M."/>
            <person name="Mauceli E."/>
            <person name="MacCallum I."/>
        </authorList>
    </citation>
    <scope>NUCLEOTIDE SEQUENCE [LARGE SCALE GENOMIC DNA]</scope>
    <source>
        <strain evidence="4">Tucson 15287-2541.00</strain>
    </source>
</reference>
<proteinExistence type="predicted"/>
<name>B4JMS4_DROGR</name>
<protein>
    <submittedName>
        <fullName evidence="3">GH24276</fullName>
    </submittedName>
</protein>
<dbReference type="InterPro" id="IPR031883">
    <property type="entry name" value="DUF4763"/>
</dbReference>
<keyword evidence="4" id="KW-1185">Reference proteome</keyword>
<feature type="coiled-coil region" evidence="1">
    <location>
        <begin position="287"/>
        <end position="314"/>
    </location>
</feature>
<dbReference type="PhylomeDB" id="B4JMS4"/>
<dbReference type="KEGG" id="dgr:6565702"/>
<sequence length="326" mass="38791">MAKTSDDNSQDQIIEGLGDCNLVPVEHMDLLSHRTRCRKIEIFHFDDEVSFTPNDTDVEEEEDQGLSFAQFTEDHTDDVDRTVQLAGDVDCLIRRIQQMQLIIKQRKQDQQQLDTTEVSTEQQEEEEVIKQPPIPQLGKFLFQECMEQTLEETKLDILKRELKAEMKPDSKFNSLSCDEQLEIRDLRHAHHRLQCEIDEMVCNACTMRELLLKIRNQVGQDKKRLLKLAAIATKHHEWSNLIYKELPVCKQRYQYLLEKKLSKSEAHRLIHAHMVKVIHYNKKFLTRRELRYELREFHLEIDELEKYVNDLRQDMVRRFSSIENET</sequence>
<dbReference type="OrthoDB" id="7866749at2759"/>
<keyword evidence="1" id="KW-0175">Coiled coil</keyword>
<evidence type="ECO:0000256" key="1">
    <source>
        <dbReference type="SAM" id="Coils"/>
    </source>
</evidence>
<dbReference type="Proteomes" id="UP000001070">
    <property type="component" value="Unassembled WGS sequence"/>
</dbReference>
<evidence type="ECO:0000313" key="3">
    <source>
        <dbReference type="EMBL" id="EDV92017.1"/>
    </source>
</evidence>
<accession>B4JMS4</accession>
<evidence type="ECO:0000313" key="4">
    <source>
        <dbReference type="Proteomes" id="UP000001070"/>
    </source>
</evidence>
<evidence type="ECO:0000256" key="2">
    <source>
        <dbReference type="SAM" id="MobiDB-lite"/>
    </source>
</evidence>
<dbReference type="InParanoid" id="B4JMS4"/>
<dbReference type="Pfam" id="PF15960">
    <property type="entry name" value="DUF4763"/>
    <property type="match status" value="1"/>
</dbReference>
<organism evidence="4">
    <name type="scientific">Drosophila grimshawi</name>
    <name type="common">Hawaiian fruit fly</name>
    <name type="synonym">Idiomyia grimshawi</name>
    <dbReference type="NCBI Taxonomy" id="7222"/>
    <lineage>
        <taxon>Eukaryota</taxon>
        <taxon>Metazoa</taxon>
        <taxon>Ecdysozoa</taxon>
        <taxon>Arthropoda</taxon>
        <taxon>Hexapoda</taxon>
        <taxon>Insecta</taxon>
        <taxon>Pterygota</taxon>
        <taxon>Neoptera</taxon>
        <taxon>Endopterygota</taxon>
        <taxon>Diptera</taxon>
        <taxon>Brachycera</taxon>
        <taxon>Muscomorpha</taxon>
        <taxon>Ephydroidea</taxon>
        <taxon>Drosophilidae</taxon>
        <taxon>Drosophila</taxon>
        <taxon>Hawaiian Drosophila</taxon>
    </lineage>
</organism>
<dbReference type="OMA" id="QCEISEM"/>
<gene>
    <name evidence="3" type="primary">Dgri\GH24276</name>
    <name evidence="3" type="ORF">Dgri_GH24276</name>
</gene>
<dbReference type="HOGENOM" id="CLU_832271_0_0_1"/>
<dbReference type="EMBL" id="CH916371">
    <property type="protein sequence ID" value="EDV92017.1"/>
    <property type="molecule type" value="Genomic_DNA"/>
</dbReference>